<reference evidence="2" key="1">
    <citation type="submission" date="2020-10" db="EMBL/GenBank/DDBJ databases">
        <authorList>
            <person name="Gilroy R."/>
        </authorList>
    </citation>
    <scope>NUCLEOTIDE SEQUENCE</scope>
    <source>
        <strain evidence="2">CHK195-15760</strain>
    </source>
</reference>
<feature type="transmembrane region" description="Helical" evidence="1">
    <location>
        <begin position="105"/>
        <end position="125"/>
    </location>
</feature>
<reference evidence="2" key="2">
    <citation type="journal article" date="2021" name="PeerJ">
        <title>Extensive microbial diversity within the chicken gut microbiome revealed by metagenomics and culture.</title>
        <authorList>
            <person name="Gilroy R."/>
            <person name="Ravi A."/>
            <person name="Getino M."/>
            <person name="Pursley I."/>
            <person name="Horton D.L."/>
            <person name="Alikhan N.F."/>
            <person name="Baker D."/>
            <person name="Gharbi K."/>
            <person name="Hall N."/>
            <person name="Watson M."/>
            <person name="Adriaenssens E.M."/>
            <person name="Foster-Nyarko E."/>
            <person name="Jarju S."/>
            <person name="Secka A."/>
            <person name="Antonio M."/>
            <person name="Oren A."/>
            <person name="Chaudhuri R.R."/>
            <person name="La Ragione R."/>
            <person name="Hildebrand F."/>
            <person name="Pallen M.J."/>
        </authorList>
    </citation>
    <scope>NUCLEOTIDE SEQUENCE</scope>
    <source>
        <strain evidence="2">CHK195-15760</strain>
    </source>
</reference>
<keyword evidence="1" id="KW-0472">Membrane</keyword>
<feature type="transmembrane region" description="Helical" evidence="1">
    <location>
        <begin position="37"/>
        <end position="59"/>
    </location>
</feature>
<evidence type="ECO:0000313" key="3">
    <source>
        <dbReference type="Proteomes" id="UP000824093"/>
    </source>
</evidence>
<comment type="caution">
    <text evidence="2">The sequence shown here is derived from an EMBL/GenBank/DDBJ whole genome shotgun (WGS) entry which is preliminary data.</text>
</comment>
<evidence type="ECO:0000256" key="1">
    <source>
        <dbReference type="SAM" id="Phobius"/>
    </source>
</evidence>
<sequence length="135" mass="16050">MRDSLIRFGFMLVLIIVLIGSFFVVPIDTMMMIFQKYGLLINIVVMLYVVFAAVSPKIIGNKKRKEMAKQEYVSLEEGKQEQFDGLYQELYQNHMIQLEKIREKVKIRMIIQYGLLAVFVIIIMLRRKLHYSEFY</sequence>
<accession>A0A9D1M184</accession>
<gene>
    <name evidence="2" type="ORF">IAB70_04200</name>
</gene>
<feature type="transmembrane region" description="Helical" evidence="1">
    <location>
        <begin position="5"/>
        <end position="25"/>
    </location>
</feature>
<name>A0A9D1M184_9FIRM</name>
<dbReference type="Proteomes" id="UP000824093">
    <property type="component" value="Unassembled WGS sequence"/>
</dbReference>
<evidence type="ECO:0000313" key="2">
    <source>
        <dbReference type="EMBL" id="HIU51809.1"/>
    </source>
</evidence>
<keyword evidence="1" id="KW-1133">Transmembrane helix</keyword>
<dbReference type="AlphaFoldDB" id="A0A9D1M184"/>
<organism evidence="2 3">
    <name type="scientific">Candidatus Merdicola faecigallinarum</name>
    <dbReference type="NCBI Taxonomy" id="2840862"/>
    <lineage>
        <taxon>Bacteria</taxon>
        <taxon>Bacillati</taxon>
        <taxon>Bacillota</taxon>
        <taxon>Clostridia</taxon>
        <taxon>Candidatus Merdicola</taxon>
    </lineage>
</organism>
<dbReference type="EMBL" id="DVNH01000027">
    <property type="protein sequence ID" value="HIU51809.1"/>
    <property type="molecule type" value="Genomic_DNA"/>
</dbReference>
<keyword evidence="1" id="KW-0812">Transmembrane</keyword>
<protein>
    <submittedName>
        <fullName evidence="2">Uncharacterized protein</fullName>
    </submittedName>
</protein>
<proteinExistence type="predicted"/>